<evidence type="ECO:0000313" key="1">
    <source>
        <dbReference type="EMBL" id="HJA79766.1"/>
    </source>
</evidence>
<evidence type="ECO:0000313" key="2">
    <source>
        <dbReference type="Proteomes" id="UP000823821"/>
    </source>
</evidence>
<proteinExistence type="predicted"/>
<accession>A0A9D2HN58</accession>
<dbReference type="InterPro" id="IPR005358">
    <property type="entry name" value="Puta_zinc/iron-chelating_dom"/>
</dbReference>
<organism evidence="1 2">
    <name type="scientific">Candidatus Desulfovibrio intestinavium</name>
    <dbReference type="NCBI Taxonomy" id="2838534"/>
    <lineage>
        <taxon>Bacteria</taxon>
        <taxon>Pseudomonadati</taxon>
        <taxon>Thermodesulfobacteriota</taxon>
        <taxon>Desulfovibrionia</taxon>
        <taxon>Desulfovibrionales</taxon>
        <taxon>Desulfovibrionaceae</taxon>
        <taxon>Desulfovibrio</taxon>
    </lineage>
</organism>
<gene>
    <name evidence="1" type="ORF">H9784_09420</name>
</gene>
<dbReference type="Proteomes" id="UP000823821">
    <property type="component" value="Unassembled WGS sequence"/>
</dbReference>
<dbReference type="EMBL" id="DWZD01000049">
    <property type="protein sequence ID" value="HJA79766.1"/>
    <property type="molecule type" value="Genomic_DNA"/>
</dbReference>
<reference evidence="1" key="2">
    <citation type="submission" date="2021-04" db="EMBL/GenBank/DDBJ databases">
        <authorList>
            <person name="Gilroy R."/>
        </authorList>
    </citation>
    <scope>NUCLEOTIDE SEQUENCE</scope>
    <source>
        <strain evidence="1">5032</strain>
    </source>
</reference>
<reference evidence="1" key="1">
    <citation type="journal article" date="2021" name="PeerJ">
        <title>Extensive microbial diversity within the chicken gut microbiome revealed by metagenomics and culture.</title>
        <authorList>
            <person name="Gilroy R."/>
            <person name="Ravi A."/>
            <person name="Getino M."/>
            <person name="Pursley I."/>
            <person name="Horton D.L."/>
            <person name="Alikhan N.F."/>
            <person name="Baker D."/>
            <person name="Gharbi K."/>
            <person name="Hall N."/>
            <person name="Watson M."/>
            <person name="Adriaenssens E.M."/>
            <person name="Foster-Nyarko E."/>
            <person name="Jarju S."/>
            <person name="Secka A."/>
            <person name="Antonio M."/>
            <person name="Oren A."/>
            <person name="Chaudhuri R.R."/>
            <person name="La Ragione R."/>
            <person name="Hildebrand F."/>
            <person name="Pallen M.J."/>
        </authorList>
    </citation>
    <scope>NUCLEOTIDE SEQUENCE</scope>
    <source>
        <strain evidence="1">5032</strain>
    </source>
</reference>
<comment type="caution">
    <text evidence="1">The sequence shown here is derived from an EMBL/GenBank/DDBJ whole genome shotgun (WGS) entry which is preliminary data.</text>
</comment>
<protein>
    <submittedName>
        <fullName evidence="1">YkgJ family cysteine cluster protein</fullName>
    </submittedName>
</protein>
<dbReference type="AlphaFoldDB" id="A0A9D2HN58"/>
<dbReference type="Pfam" id="PF03692">
    <property type="entry name" value="CxxCxxCC"/>
    <property type="match status" value="1"/>
</dbReference>
<name>A0A9D2HN58_9BACT</name>
<sequence>MPECRRCGHCCRLGGPTLMPEDADRLLDGTLSLAALVCLRQGEWARHDGSRGATALAAPGPDNLAPLAREMLKIAGTGAGPHPWQCPYLHEAAGLAACAIHDRRPRQCRALFCEAPQAVEELLATGDFLSRTELFARLAAAESRAPLWRELAQAHEEACPAADYLSLCAALESCADAAAVRRDLARMERYDAAFRQLCLERGALEAELLPLVLGRPLRDLPRPGA</sequence>